<gene>
    <name evidence="1" type="ORF">NPIL_390081</name>
</gene>
<accession>A0A8X6US81</accession>
<dbReference type="EMBL" id="BMAW01132308">
    <property type="protein sequence ID" value="GFU43014.1"/>
    <property type="molecule type" value="Genomic_DNA"/>
</dbReference>
<organism evidence="1 2">
    <name type="scientific">Nephila pilipes</name>
    <name type="common">Giant wood spider</name>
    <name type="synonym">Nephila maculata</name>
    <dbReference type="NCBI Taxonomy" id="299642"/>
    <lineage>
        <taxon>Eukaryota</taxon>
        <taxon>Metazoa</taxon>
        <taxon>Ecdysozoa</taxon>
        <taxon>Arthropoda</taxon>
        <taxon>Chelicerata</taxon>
        <taxon>Arachnida</taxon>
        <taxon>Araneae</taxon>
        <taxon>Araneomorphae</taxon>
        <taxon>Entelegynae</taxon>
        <taxon>Araneoidea</taxon>
        <taxon>Nephilidae</taxon>
        <taxon>Nephila</taxon>
    </lineage>
</organism>
<keyword evidence="2" id="KW-1185">Reference proteome</keyword>
<comment type="caution">
    <text evidence="1">The sequence shown here is derived from an EMBL/GenBank/DDBJ whole genome shotgun (WGS) entry which is preliminary data.</text>
</comment>
<proteinExistence type="predicted"/>
<sequence length="113" mass="12741">MEPSPNPDMYNPSSPSEDLPVEDILQAMDKYATYDGLRQITFYIEASLSKALSNPHQTEELQERTMNLSDVLIEARKRCLQASTKEIERLLSARDKDANTWGLSSEVGPIHDS</sequence>
<dbReference type="AlphaFoldDB" id="A0A8X6US81"/>
<name>A0A8X6US81_NEPPI</name>
<evidence type="ECO:0000313" key="1">
    <source>
        <dbReference type="EMBL" id="GFU43014.1"/>
    </source>
</evidence>
<dbReference type="Proteomes" id="UP000887013">
    <property type="component" value="Unassembled WGS sequence"/>
</dbReference>
<reference evidence="1" key="1">
    <citation type="submission" date="2020-08" db="EMBL/GenBank/DDBJ databases">
        <title>Multicomponent nature underlies the extraordinary mechanical properties of spider dragline silk.</title>
        <authorList>
            <person name="Kono N."/>
            <person name="Nakamura H."/>
            <person name="Mori M."/>
            <person name="Yoshida Y."/>
            <person name="Ohtoshi R."/>
            <person name="Malay A.D."/>
            <person name="Moran D.A.P."/>
            <person name="Tomita M."/>
            <person name="Numata K."/>
            <person name="Arakawa K."/>
        </authorList>
    </citation>
    <scope>NUCLEOTIDE SEQUENCE</scope>
</reference>
<evidence type="ECO:0000313" key="2">
    <source>
        <dbReference type="Proteomes" id="UP000887013"/>
    </source>
</evidence>
<protein>
    <submittedName>
        <fullName evidence="1">Uncharacterized protein</fullName>
    </submittedName>
</protein>